<evidence type="ECO:0000313" key="1">
    <source>
        <dbReference type="EMBL" id="KAL2067644.1"/>
    </source>
</evidence>
<reference evidence="1 2" key="1">
    <citation type="journal article" date="2024" name="Commun. Biol.">
        <title>Comparative genomic analysis of thermophilic fungi reveals convergent evolutionary adaptations and gene losses.</title>
        <authorList>
            <person name="Steindorff A.S."/>
            <person name="Aguilar-Pontes M.V."/>
            <person name="Robinson A.J."/>
            <person name="Andreopoulos B."/>
            <person name="LaButti K."/>
            <person name="Kuo A."/>
            <person name="Mondo S."/>
            <person name="Riley R."/>
            <person name="Otillar R."/>
            <person name="Haridas S."/>
            <person name="Lipzen A."/>
            <person name="Grimwood J."/>
            <person name="Schmutz J."/>
            <person name="Clum A."/>
            <person name="Reid I.D."/>
            <person name="Moisan M.C."/>
            <person name="Butler G."/>
            <person name="Nguyen T.T.M."/>
            <person name="Dewar K."/>
            <person name="Conant G."/>
            <person name="Drula E."/>
            <person name="Henrissat B."/>
            <person name="Hansel C."/>
            <person name="Singer S."/>
            <person name="Hutchinson M.I."/>
            <person name="de Vries R.P."/>
            <person name="Natvig D.O."/>
            <person name="Powell A.J."/>
            <person name="Tsang A."/>
            <person name="Grigoriev I.V."/>
        </authorList>
    </citation>
    <scope>NUCLEOTIDE SEQUENCE [LARGE SCALE GENOMIC DNA]</scope>
    <source>
        <strain evidence="1 2">CBS 494.80</strain>
    </source>
</reference>
<evidence type="ECO:0000313" key="2">
    <source>
        <dbReference type="Proteomes" id="UP001595075"/>
    </source>
</evidence>
<proteinExistence type="predicted"/>
<sequence>MSYTNDAGVLRQIWMPKGTATTAGQLFEKKDWKALEKWPTYADQGYKDEGEEEEKERKEWEWLVIGEKGKDGKEHEVDKEDKEEA</sequence>
<comment type="caution">
    <text evidence="1">The sequence shown here is derived from an EMBL/GenBank/DDBJ whole genome shotgun (WGS) entry which is preliminary data.</text>
</comment>
<organism evidence="1 2">
    <name type="scientific">Oculimacula yallundae</name>
    <dbReference type="NCBI Taxonomy" id="86028"/>
    <lineage>
        <taxon>Eukaryota</taxon>
        <taxon>Fungi</taxon>
        <taxon>Dikarya</taxon>
        <taxon>Ascomycota</taxon>
        <taxon>Pezizomycotina</taxon>
        <taxon>Leotiomycetes</taxon>
        <taxon>Helotiales</taxon>
        <taxon>Ploettnerulaceae</taxon>
        <taxon>Oculimacula</taxon>
    </lineage>
</organism>
<protein>
    <submittedName>
        <fullName evidence="1">Uncharacterized protein</fullName>
    </submittedName>
</protein>
<keyword evidence="2" id="KW-1185">Reference proteome</keyword>
<name>A0ABR4CCH1_9HELO</name>
<gene>
    <name evidence="1" type="ORF">VTL71DRAFT_15740</name>
</gene>
<dbReference type="EMBL" id="JAZHXI010000009">
    <property type="protein sequence ID" value="KAL2067644.1"/>
    <property type="molecule type" value="Genomic_DNA"/>
</dbReference>
<accession>A0ABR4CCH1</accession>
<dbReference type="Proteomes" id="UP001595075">
    <property type="component" value="Unassembled WGS sequence"/>
</dbReference>